<gene>
    <name evidence="1" type="ORF">LTRI10_LOCUS5633</name>
</gene>
<organism evidence="1 2">
    <name type="scientific">Linum trigynum</name>
    <dbReference type="NCBI Taxonomy" id="586398"/>
    <lineage>
        <taxon>Eukaryota</taxon>
        <taxon>Viridiplantae</taxon>
        <taxon>Streptophyta</taxon>
        <taxon>Embryophyta</taxon>
        <taxon>Tracheophyta</taxon>
        <taxon>Spermatophyta</taxon>
        <taxon>Magnoliopsida</taxon>
        <taxon>eudicotyledons</taxon>
        <taxon>Gunneridae</taxon>
        <taxon>Pentapetalae</taxon>
        <taxon>rosids</taxon>
        <taxon>fabids</taxon>
        <taxon>Malpighiales</taxon>
        <taxon>Linaceae</taxon>
        <taxon>Linum</taxon>
    </lineage>
</organism>
<keyword evidence="2" id="KW-1185">Reference proteome</keyword>
<evidence type="ECO:0000313" key="1">
    <source>
        <dbReference type="EMBL" id="CAL1358049.1"/>
    </source>
</evidence>
<accession>A0AAV2CPN7</accession>
<sequence>MNNSLSGRGIVSAAAGASLLHPSVSLENRSRLNTGKRTGETNCWWSPNSIASGSAQLKETNSNSSSFSDEFTVASAAAAAATSARRSQE</sequence>
<evidence type="ECO:0008006" key="3">
    <source>
        <dbReference type="Google" id="ProtNLM"/>
    </source>
</evidence>
<name>A0AAV2CPN7_9ROSI</name>
<dbReference type="AlphaFoldDB" id="A0AAV2CPN7"/>
<proteinExistence type="predicted"/>
<reference evidence="1 2" key="1">
    <citation type="submission" date="2024-04" db="EMBL/GenBank/DDBJ databases">
        <authorList>
            <person name="Fracassetti M."/>
        </authorList>
    </citation>
    <scope>NUCLEOTIDE SEQUENCE [LARGE SCALE GENOMIC DNA]</scope>
</reference>
<protein>
    <recommendedName>
        <fullName evidence="3">Secreted protein</fullName>
    </recommendedName>
</protein>
<evidence type="ECO:0000313" key="2">
    <source>
        <dbReference type="Proteomes" id="UP001497516"/>
    </source>
</evidence>
<dbReference type="Proteomes" id="UP001497516">
    <property type="component" value="Chromosome 1"/>
</dbReference>
<dbReference type="EMBL" id="OZ034813">
    <property type="protein sequence ID" value="CAL1358049.1"/>
    <property type="molecule type" value="Genomic_DNA"/>
</dbReference>